<evidence type="ECO:0000256" key="1">
    <source>
        <dbReference type="SAM" id="MobiDB-lite"/>
    </source>
</evidence>
<evidence type="ECO:0000313" key="3">
    <source>
        <dbReference type="Proteomes" id="UP000886520"/>
    </source>
</evidence>
<sequence length="171" mass="19581">MSARARASSDKFCTSALRKIEKLSIAECKIYRKKHKMLDTSGDFFQRAGVDEELCYMRDIMEEEIQEDVNSQLEKWQYAITLLVKIRYVRGDMGLAPDLAQPHGKFTEGSQRGAKSVTDKGRTEASKDMDLSEVLGEEQRRKTESVLLVTRECFRRLRWWVGGHQDATGIG</sequence>
<dbReference type="AlphaFoldDB" id="A0A9D4Z4L8"/>
<accession>A0A9D4Z4L8</accession>
<comment type="caution">
    <text evidence="2">The sequence shown here is derived from an EMBL/GenBank/DDBJ whole genome shotgun (WGS) entry which is preliminary data.</text>
</comment>
<reference evidence="2" key="1">
    <citation type="submission" date="2021-01" db="EMBL/GenBank/DDBJ databases">
        <title>Adiantum capillus-veneris genome.</title>
        <authorList>
            <person name="Fang Y."/>
            <person name="Liao Q."/>
        </authorList>
    </citation>
    <scope>NUCLEOTIDE SEQUENCE</scope>
    <source>
        <strain evidence="2">H3</strain>
        <tissue evidence="2">Leaf</tissue>
    </source>
</reference>
<gene>
    <name evidence="2" type="ORF">GOP47_0024727</name>
</gene>
<evidence type="ECO:0000313" key="2">
    <source>
        <dbReference type="EMBL" id="KAI5060307.1"/>
    </source>
</evidence>
<dbReference type="EMBL" id="JABFUD020000024">
    <property type="protein sequence ID" value="KAI5060307.1"/>
    <property type="molecule type" value="Genomic_DNA"/>
</dbReference>
<proteinExistence type="predicted"/>
<dbReference type="Proteomes" id="UP000886520">
    <property type="component" value="Chromosome 24"/>
</dbReference>
<name>A0A9D4Z4L8_ADICA</name>
<feature type="region of interest" description="Disordered" evidence="1">
    <location>
        <begin position="101"/>
        <end position="135"/>
    </location>
</feature>
<organism evidence="2 3">
    <name type="scientific">Adiantum capillus-veneris</name>
    <name type="common">Maidenhair fern</name>
    <dbReference type="NCBI Taxonomy" id="13818"/>
    <lineage>
        <taxon>Eukaryota</taxon>
        <taxon>Viridiplantae</taxon>
        <taxon>Streptophyta</taxon>
        <taxon>Embryophyta</taxon>
        <taxon>Tracheophyta</taxon>
        <taxon>Polypodiopsida</taxon>
        <taxon>Polypodiidae</taxon>
        <taxon>Polypodiales</taxon>
        <taxon>Pteridineae</taxon>
        <taxon>Pteridaceae</taxon>
        <taxon>Vittarioideae</taxon>
        <taxon>Adiantum</taxon>
    </lineage>
</organism>
<keyword evidence="3" id="KW-1185">Reference proteome</keyword>
<protein>
    <submittedName>
        <fullName evidence="2">Uncharacterized protein</fullName>
    </submittedName>
</protein>
<feature type="compositionally biased region" description="Basic and acidic residues" evidence="1">
    <location>
        <begin position="117"/>
        <end position="130"/>
    </location>
</feature>